<dbReference type="PRINTS" id="PR01490">
    <property type="entry name" value="RTXTOXIND"/>
</dbReference>
<dbReference type="PANTHER" id="PTHR30386">
    <property type="entry name" value="MEMBRANE FUSION SUBUNIT OF EMRAB-TOLC MULTIDRUG EFFLUX PUMP"/>
    <property type="match status" value="1"/>
</dbReference>
<accession>A0A4Q5LU29</accession>
<dbReference type="EMBL" id="SEWF01000054">
    <property type="protein sequence ID" value="RYU93158.1"/>
    <property type="molecule type" value="Genomic_DNA"/>
</dbReference>
<evidence type="ECO:0000256" key="4">
    <source>
        <dbReference type="ARBA" id="ARBA00023136"/>
    </source>
</evidence>
<name>A0A4Q5LU29_9BACT</name>
<dbReference type="GO" id="GO:0055085">
    <property type="term" value="P:transmembrane transport"/>
    <property type="evidence" value="ECO:0007669"/>
    <property type="project" value="InterPro"/>
</dbReference>
<dbReference type="SUPFAM" id="SSF111369">
    <property type="entry name" value="HlyD-like secretion proteins"/>
    <property type="match status" value="2"/>
</dbReference>
<keyword evidence="8" id="KW-1185">Reference proteome</keyword>
<comment type="subcellular location">
    <subcellularLocation>
        <location evidence="1">Membrane</location>
        <topology evidence="1">Single-pass membrane protein</topology>
    </subcellularLocation>
</comment>
<dbReference type="Proteomes" id="UP000293162">
    <property type="component" value="Unassembled WGS sequence"/>
</dbReference>
<dbReference type="Gene3D" id="2.40.50.100">
    <property type="match status" value="1"/>
</dbReference>
<dbReference type="RefSeq" id="WP_130023701.1">
    <property type="nucleotide sequence ID" value="NZ_SEWF01000054.1"/>
</dbReference>
<feature type="domain" description="Multidrug resistance protein MdtA-like barrel-sandwich hybrid" evidence="6">
    <location>
        <begin position="51"/>
        <end position="247"/>
    </location>
</feature>
<reference evidence="7 8" key="1">
    <citation type="submission" date="2019-02" db="EMBL/GenBank/DDBJ databases">
        <title>Bacterial novel species Emticicia sp. 17J42-9 isolated from soil.</title>
        <authorList>
            <person name="Jung H.-Y."/>
        </authorList>
    </citation>
    <scope>NUCLEOTIDE SEQUENCE [LARGE SCALE GENOMIC DNA]</scope>
    <source>
        <strain evidence="7 8">17J42-9</strain>
    </source>
</reference>
<dbReference type="Pfam" id="PF25917">
    <property type="entry name" value="BSH_RND"/>
    <property type="match status" value="1"/>
</dbReference>
<dbReference type="GO" id="GO:0016020">
    <property type="term" value="C:membrane"/>
    <property type="evidence" value="ECO:0007669"/>
    <property type="project" value="UniProtKB-SubCell"/>
</dbReference>
<dbReference type="InterPro" id="IPR058625">
    <property type="entry name" value="MdtA-like_BSH"/>
</dbReference>
<keyword evidence="2 5" id="KW-0812">Transmembrane</keyword>
<evidence type="ECO:0000256" key="2">
    <source>
        <dbReference type="ARBA" id="ARBA00022692"/>
    </source>
</evidence>
<evidence type="ECO:0000259" key="6">
    <source>
        <dbReference type="Pfam" id="PF25917"/>
    </source>
</evidence>
<organism evidence="7 8">
    <name type="scientific">Emticicia agri</name>
    <dbReference type="NCBI Taxonomy" id="2492393"/>
    <lineage>
        <taxon>Bacteria</taxon>
        <taxon>Pseudomonadati</taxon>
        <taxon>Bacteroidota</taxon>
        <taxon>Cytophagia</taxon>
        <taxon>Cytophagales</taxon>
        <taxon>Leadbetterellaceae</taxon>
        <taxon>Emticicia</taxon>
    </lineage>
</organism>
<evidence type="ECO:0000313" key="7">
    <source>
        <dbReference type="EMBL" id="RYU93158.1"/>
    </source>
</evidence>
<evidence type="ECO:0000256" key="5">
    <source>
        <dbReference type="SAM" id="Phobius"/>
    </source>
</evidence>
<dbReference type="InterPro" id="IPR050739">
    <property type="entry name" value="MFP"/>
</dbReference>
<comment type="caution">
    <text evidence="7">The sequence shown here is derived from an EMBL/GenBank/DDBJ whole genome shotgun (WGS) entry which is preliminary data.</text>
</comment>
<dbReference type="Gene3D" id="2.40.30.170">
    <property type="match status" value="1"/>
</dbReference>
<proteinExistence type="predicted"/>
<keyword evidence="3 5" id="KW-1133">Transmembrane helix</keyword>
<keyword evidence="4 5" id="KW-0472">Membrane</keyword>
<protein>
    <submittedName>
        <fullName evidence="7">HlyD family secretion protein</fullName>
    </submittedName>
</protein>
<dbReference type="Gene3D" id="1.10.287.470">
    <property type="entry name" value="Helix hairpin bin"/>
    <property type="match status" value="1"/>
</dbReference>
<evidence type="ECO:0000256" key="3">
    <source>
        <dbReference type="ARBA" id="ARBA00022989"/>
    </source>
</evidence>
<sequence>METPQKKSFKNYIPRIILVLILVGAGIYGYQRYKYNQAYETTDNAQIETYTVPVVPRVGGYVSSVSMKDFEQVKKGQLLVDIDDREQQLALTEMEAVYQQLLTDVENAKANIKNTGMTINAAETSITATVLRKDKAQKDSERDAKLYTDNAITRRQADDSKSNFEVLSAQYEGQKQDIAASKSRLDILYSNLHKAEAALAVQKAKIDQQKLRLTYSKVYATENGKIGRKSVEPGQYIQPGQTLATIVQDSLYWVVANFKETQIGRLAVGQEATIKLDAYPDLEMKGKIADFSDATGAKYALLPPDNASGNFVKVTQKIPVKIAIDGVEKYRDKLRAGMSLEVEVKIK</sequence>
<dbReference type="OrthoDB" id="9811754at2"/>
<gene>
    <name evidence="7" type="ORF">EWM59_23510</name>
</gene>
<evidence type="ECO:0000256" key="1">
    <source>
        <dbReference type="ARBA" id="ARBA00004167"/>
    </source>
</evidence>
<feature type="transmembrane region" description="Helical" evidence="5">
    <location>
        <begin position="12"/>
        <end position="30"/>
    </location>
</feature>
<dbReference type="PANTHER" id="PTHR30386:SF26">
    <property type="entry name" value="TRANSPORT PROTEIN COMB"/>
    <property type="match status" value="1"/>
</dbReference>
<evidence type="ECO:0000313" key="8">
    <source>
        <dbReference type="Proteomes" id="UP000293162"/>
    </source>
</evidence>
<dbReference type="AlphaFoldDB" id="A0A4Q5LU29"/>